<evidence type="ECO:0008006" key="4">
    <source>
        <dbReference type="Google" id="ProtNLM"/>
    </source>
</evidence>
<dbReference type="Proteomes" id="UP000298663">
    <property type="component" value="Unassembled WGS sequence"/>
</dbReference>
<organism evidence="2 3">
    <name type="scientific">Steinernema carpocapsae</name>
    <name type="common">Entomopathogenic nematode</name>
    <dbReference type="NCBI Taxonomy" id="34508"/>
    <lineage>
        <taxon>Eukaryota</taxon>
        <taxon>Metazoa</taxon>
        <taxon>Ecdysozoa</taxon>
        <taxon>Nematoda</taxon>
        <taxon>Chromadorea</taxon>
        <taxon>Rhabditida</taxon>
        <taxon>Tylenchina</taxon>
        <taxon>Panagrolaimomorpha</taxon>
        <taxon>Strongyloidoidea</taxon>
        <taxon>Steinernematidae</taxon>
        <taxon>Steinernema</taxon>
    </lineage>
</organism>
<evidence type="ECO:0000313" key="2">
    <source>
        <dbReference type="EMBL" id="TKR82730.1"/>
    </source>
</evidence>
<reference evidence="2 3" key="2">
    <citation type="journal article" date="2019" name="G3 (Bethesda)">
        <title>Hybrid Assembly of the Genome of the Entomopathogenic Nematode Steinernema carpocapsae Identifies the X-Chromosome.</title>
        <authorList>
            <person name="Serra L."/>
            <person name="Macchietto M."/>
            <person name="Macias-Munoz A."/>
            <person name="McGill C.J."/>
            <person name="Rodriguez I.M."/>
            <person name="Rodriguez B."/>
            <person name="Murad R."/>
            <person name="Mortazavi A."/>
        </authorList>
    </citation>
    <scope>NUCLEOTIDE SEQUENCE [LARGE SCALE GENOMIC DNA]</scope>
    <source>
        <strain evidence="2 3">ALL</strain>
    </source>
</reference>
<reference evidence="2 3" key="1">
    <citation type="journal article" date="2015" name="Genome Biol.">
        <title>Comparative genomics of Steinernema reveals deeply conserved gene regulatory networks.</title>
        <authorList>
            <person name="Dillman A.R."/>
            <person name="Macchietto M."/>
            <person name="Porter C.F."/>
            <person name="Rogers A."/>
            <person name="Williams B."/>
            <person name="Antoshechkin I."/>
            <person name="Lee M.M."/>
            <person name="Goodwin Z."/>
            <person name="Lu X."/>
            <person name="Lewis E.E."/>
            <person name="Goodrich-Blair H."/>
            <person name="Stock S.P."/>
            <person name="Adams B.J."/>
            <person name="Sternberg P.W."/>
            <person name="Mortazavi A."/>
        </authorList>
    </citation>
    <scope>NUCLEOTIDE SEQUENCE [LARGE SCALE GENOMIC DNA]</scope>
    <source>
        <strain evidence="2 3">ALL</strain>
    </source>
</reference>
<gene>
    <name evidence="2" type="ORF">L596_016411</name>
</gene>
<protein>
    <recommendedName>
        <fullName evidence="4">Homeobox domain-containing protein</fullName>
    </recommendedName>
</protein>
<sequence>MYMKMLCLCGFFSPRDLRKDVWFKNRRAKLRVQERQMEYFRKTSDPILPLYRGFNATLTPTSTPSEVSRHPSFDFDPPQEHLPQHPIPEMQYPQPYNSYTSSFSFYSSQVQSYGQAYDVAGMTPFTSSYY</sequence>
<feature type="region of interest" description="Disordered" evidence="1">
    <location>
        <begin position="61"/>
        <end position="89"/>
    </location>
</feature>
<dbReference type="OrthoDB" id="6159439at2759"/>
<evidence type="ECO:0000256" key="1">
    <source>
        <dbReference type="SAM" id="MobiDB-lite"/>
    </source>
</evidence>
<proteinExistence type="predicted"/>
<keyword evidence="3" id="KW-1185">Reference proteome</keyword>
<name>A0A4U5NIV9_STECR</name>
<evidence type="ECO:0000313" key="3">
    <source>
        <dbReference type="Proteomes" id="UP000298663"/>
    </source>
</evidence>
<feature type="compositionally biased region" description="Basic and acidic residues" evidence="1">
    <location>
        <begin position="67"/>
        <end position="83"/>
    </location>
</feature>
<dbReference type="EMBL" id="AZBU02000004">
    <property type="protein sequence ID" value="TKR82730.1"/>
    <property type="molecule type" value="Genomic_DNA"/>
</dbReference>
<dbReference type="AlphaFoldDB" id="A0A4U5NIV9"/>
<comment type="caution">
    <text evidence="2">The sequence shown here is derived from an EMBL/GenBank/DDBJ whole genome shotgun (WGS) entry which is preliminary data.</text>
</comment>
<accession>A0A4U5NIV9</accession>